<protein>
    <submittedName>
        <fullName evidence="2">Glycoside hydrolase family 19 protein</fullName>
    </submittedName>
</protein>
<dbReference type="GO" id="GO:0006032">
    <property type="term" value="P:chitin catabolic process"/>
    <property type="evidence" value="ECO:0007669"/>
    <property type="project" value="InterPro"/>
</dbReference>
<dbReference type="GO" id="GO:0016998">
    <property type="term" value="P:cell wall macromolecule catabolic process"/>
    <property type="evidence" value="ECO:0007669"/>
    <property type="project" value="InterPro"/>
</dbReference>
<dbReference type="GO" id="GO:0004568">
    <property type="term" value="F:chitinase activity"/>
    <property type="evidence" value="ECO:0007669"/>
    <property type="project" value="InterPro"/>
</dbReference>
<dbReference type="Pfam" id="PF00182">
    <property type="entry name" value="Glyco_hydro_19"/>
    <property type="match status" value="1"/>
</dbReference>
<accession>A0AAE4K8C9</accession>
<dbReference type="EMBL" id="JAVRAA010000015">
    <property type="protein sequence ID" value="MDT0339792.1"/>
    <property type="molecule type" value="Genomic_DNA"/>
</dbReference>
<name>A0AAE4K8C9_9BURK</name>
<feature type="domain" description="Glycoside hydrolase family 19 catalytic" evidence="1">
    <location>
        <begin position="609"/>
        <end position="671"/>
    </location>
</feature>
<dbReference type="Gene3D" id="1.10.530.10">
    <property type="match status" value="1"/>
</dbReference>
<reference evidence="2" key="1">
    <citation type="submission" date="2023-02" db="EMBL/GenBank/DDBJ databases">
        <title>Description of Herbaspirillum huttiense subsp. nephrolepsisexaltata and Herbaspirillum huttiense subsp. lycopersicon.</title>
        <authorList>
            <person name="Poudel M."/>
            <person name="Sharma A."/>
            <person name="Goss E."/>
            <person name="Tapia J.H."/>
            <person name="Harmon C.M."/>
            <person name="Jones J.B."/>
        </authorList>
    </citation>
    <scope>NUCLEOTIDE SEQUENCE</scope>
    <source>
        <strain evidence="2">NC40101</strain>
    </source>
</reference>
<dbReference type="InterPro" id="IPR023346">
    <property type="entry name" value="Lysozyme-like_dom_sf"/>
</dbReference>
<sequence length="724" mass="82075">MSRQLRHVAPACPTAAYLLLSFAHFNAMIITYPIELPYVAGNEQRVVPDTLFNNSGILSGPYLIGKNRFWHGGLHIHPIDRNAPIRAIADGELVAYRYDANDTSDAFFNRSTYSRSFVLLKHDAELGQTVLGTSSLVFYSLYMHLRAFQELKTGQLPGLNFIRKIIPARPLVKDGQPVFDKKKRPVIEPAREEVIEPTANGAVISGIGSARVRRGDILGYCGSIPDNLTTPSKGFHFEIFFGDNAFLKNVNKTIWGKCLLTQAQSVLNDLLTEQMFAVDTSMPLEVAPHQPEGGYYKIRMKSEHYWVSEDQIAEEMVESSSLHQKGKKRIVKQFLPKTDSLIAFANNPLRNEHILPAGTVVVPWMAPWLKDEEFMKREYRGTFWIPLYVPDKDRLYWTKADDIKFTSDADWAGFQSFAETAAQNSLDGVIDDEGLLALTKPSTSETDSSVGINRIAGKNEEKISGLIASHPTEWSKTDIPVRFQRVTTDEFGAQKLTMDQFAALTKHIERIAFWEDVAGLPDSKRVWHAHPLRFIEQLAKCMWLSEAELVRIMPNTDQETVKTHRINLNKTMLQWGVTDRLEQAHYLAQGVHESAGMRLMTELPSKYASSASRYKGRGFVQITSETNYKAFNVYLNRYIRTVDVVSAPEILSSDSYLSFAASCWYWRTNDVRRSARKGESEAVVDEVGRVINRGPGRRDLPEYPPLSREDRLDKFRLISKLLLK</sequence>
<dbReference type="InterPro" id="IPR000726">
    <property type="entry name" value="Glyco_hydro_19_cat"/>
</dbReference>
<evidence type="ECO:0000259" key="1">
    <source>
        <dbReference type="Pfam" id="PF00182"/>
    </source>
</evidence>
<dbReference type="Gene3D" id="2.70.70.10">
    <property type="entry name" value="Glucose Permease (Domain IIA)"/>
    <property type="match status" value="1"/>
</dbReference>
<dbReference type="InterPro" id="IPR011055">
    <property type="entry name" value="Dup_hybrid_motif"/>
</dbReference>
<gene>
    <name evidence="2" type="ORF">RJN63_23385</name>
</gene>
<dbReference type="SUPFAM" id="SSF53955">
    <property type="entry name" value="Lysozyme-like"/>
    <property type="match status" value="1"/>
</dbReference>
<dbReference type="AlphaFoldDB" id="A0AAE4K8C9"/>
<organism evidence="2">
    <name type="scientific">Herbaspirillum huttiense subsp. nephrolepidis</name>
    <dbReference type="NCBI Taxonomy" id="3075126"/>
    <lineage>
        <taxon>Bacteria</taxon>
        <taxon>Pseudomonadati</taxon>
        <taxon>Pseudomonadota</taxon>
        <taxon>Betaproteobacteria</taxon>
        <taxon>Burkholderiales</taxon>
        <taxon>Oxalobacteraceae</taxon>
        <taxon>Herbaspirillum</taxon>
    </lineage>
</organism>
<dbReference type="RefSeq" id="WP_310836214.1">
    <property type="nucleotide sequence ID" value="NZ_JAVLSM010000003.1"/>
</dbReference>
<proteinExistence type="predicted"/>
<keyword evidence="2" id="KW-0378">Hydrolase</keyword>
<evidence type="ECO:0000313" key="2">
    <source>
        <dbReference type="EMBL" id="MDT0339792.1"/>
    </source>
</evidence>
<comment type="caution">
    <text evidence="2">The sequence shown here is derived from an EMBL/GenBank/DDBJ whole genome shotgun (WGS) entry which is preliminary data.</text>
</comment>